<feature type="binding site" evidence="10 13">
    <location>
        <position position="12"/>
    </location>
    <ligand>
        <name>Mn(2+)</name>
        <dbReference type="ChEBI" id="CHEBI:29035"/>
        <label>2</label>
    </ligand>
</feature>
<evidence type="ECO:0000256" key="3">
    <source>
        <dbReference type="ARBA" id="ARBA00008819"/>
    </source>
</evidence>
<keyword evidence="8 10" id="KW-0413">Isomerase</keyword>
<dbReference type="InterPro" id="IPR005995">
    <property type="entry name" value="Pgm_bpd_ind"/>
</dbReference>
<dbReference type="InterPro" id="IPR036646">
    <property type="entry name" value="PGAM_B_sf"/>
</dbReference>
<evidence type="ECO:0000256" key="1">
    <source>
        <dbReference type="ARBA" id="ARBA00000370"/>
    </source>
</evidence>
<feature type="domain" description="BPG-independent PGAM N-terminal" evidence="15">
    <location>
        <begin position="82"/>
        <end position="299"/>
    </location>
</feature>
<dbReference type="Proteomes" id="UP000230559">
    <property type="component" value="Unassembled WGS sequence"/>
</dbReference>
<comment type="similarity">
    <text evidence="3 10">Belongs to the BPG-independent phosphoglycerate mutase family.</text>
</comment>
<accession>A0A2G5RSH4</accession>
<comment type="pathway">
    <text evidence="2 10">Carbohydrate degradation; glycolysis; pyruvate from D-glyceraldehyde 3-phosphate: step 3/5.</text>
</comment>
<sequence>MSKKPVALIILDGFALREETFGNAVAQAKKPNFDRYWNEYPHATLTACGEAVGLPEGQMGNSEVGHLNIGAGRIVYQSLTRVNIAIREGEFERNETFLAAMDHVKKHGTNLHIFGLLSDGGVHSHINHLFALLKLAAKEGVKHVYIHGFLDGRDVGPQTAKTYIQQLNEQIAQIGVGEIATLSGRYYSMDRDKRWERVEKAYRAMVYGEGPSYRDPLACVDDSYANGIYDEFVLPSVIVREDGTPVATIQDNDAVIFYNFRPDRAIQISNTFTNDDFRSFDRGPKHPKNLFFVCLTHFSETVKGYVAFKPTNLDNTLGEVLSQNGLKQLRIAETEKYPHVTFFMSGGREEKFPGEERILIDSPKVATYDLKPEMSAYEVTDALLKEIEADKFDAIILNYANPDMVGHSGKLEPTIKAVEAVDECLGKVVDAIIAKGGIAIITADHGNADEVLNPDGSPNTAHTTNPVPVIVMKKGITLRQDGILGDLAPTMLDLLGLQQPKEMTGKTLIQK</sequence>
<comment type="cofactor">
    <cofactor evidence="10">
        <name>Mn(2+)</name>
        <dbReference type="ChEBI" id="CHEBI:29035"/>
    </cofactor>
    <text evidence="10">Binds 2 manganese ions per subunit.</text>
</comment>
<keyword evidence="5 10" id="KW-0479">Metal-binding</keyword>
<feature type="binding site" evidence="10 13">
    <location>
        <position position="403"/>
    </location>
    <ligand>
        <name>Mn(2+)</name>
        <dbReference type="ChEBI" id="CHEBI:29035"/>
        <label>1</label>
    </ligand>
</feature>
<dbReference type="GO" id="GO:0004619">
    <property type="term" value="F:phosphoglycerate mutase activity"/>
    <property type="evidence" value="ECO:0007669"/>
    <property type="project" value="UniProtKB-UniRule"/>
</dbReference>
<dbReference type="PANTHER" id="PTHR31637:SF0">
    <property type="entry name" value="2,3-BISPHOSPHOGLYCERATE-INDEPENDENT PHOSPHOGLYCERATE MUTASE"/>
    <property type="match status" value="1"/>
</dbReference>
<name>A0A2G5RSH4_9BACL</name>
<dbReference type="Gene3D" id="3.40.1450.10">
    <property type="entry name" value="BPG-independent phosphoglycerate mutase, domain B"/>
    <property type="match status" value="1"/>
</dbReference>
<evidence type="ECO:0000256" key="12">
    <source>
        <dbReference type="PIRSR" id="PIRSR001492-2"/>
    </source>
</evidence>
<evidence type="ECO:0000256" key="13">
    <source>
        <dbReference type="PIRSR" id="PIRSR001492-3"/>
    </source>
</evidence>
<dbReference type="RefSeq" id="WP_035049816.1">
    <property type="nucleotide sequence ID" value="NZ_PEDM01000003.1"/>
</dbReference>
<evidence type="ECO:0000256" key="4">
    <source>
        <dbReference type="ARBA" id="ARBA00012026"/>
    </source>
</evidence>
<feature type="binding site" evidence="10 13">
    <location>
        <position position="444"/>
    </location>
    <ligand>
        <name>Mn(2+)</name>
        <dbReference type="ChEBI" id="CHEBI:29035"/>
        <label>2</label>
    </ligand>
</feature>
<feature type="binding site" evidence="10 13">
    <location>
        <position position="62"/>
    </location>
    <ligand>
        <name>Mn(2+)</name>
        <dbReference type="ChEBI" id="CHEBI:29035"/>
        <label>2</label>
    </ligand>
</feature>
<feature type="binding site" evidence="10 13">
    <location>
        <position position="445"/>
    </location>
    <ligand>
        <name>Mn(2+)</name>
        <dbReference type="ChEBI" id="CHEBI:29035"/>
        <label>2</label>
    </ligand>
</feature>
<dbReference type="CDD" id="cd16010">
    <property type="entry name" value="iPGM"/>
    <property type="match status" value="1"/>
</dbReference>
<dbReference type="GO" id="GO:0006096">
    <property type="term" value="P:glycolytic process"/>
    <property type="evidence" value="ECO:0007669"/>
    <property type="project" value="UniProtKB-UniRule"/>
</dbReference>
<feature type="binding site" evidence="10 12">
    <location>
        <position position="185"/>
    </location>
    <ligand>
        <name>substrate</name>
    </ligand>
</feature>
<protein>
    <recommendedName>
        <fullName evidence="9 10">2,3-bisphosphoglycerate-independent phosphoglycerate mutase</fullName>
        <shortName evidence="10">BPG-independent PGAM</shortName>
        <shortName evidence="10">Phosphoglyceromutase</shortName>
        <shortName evidence="10">iPGM</shortName>
        <ecNumber evidence="4 10">5.4.2.12</ecNumber>
    </recommendedName>
</protein>
<dbReference type="SUPFAM" id="SSF64158">
    <property type="entry name" value="2,3-Bisphosphoglycerate-independent phosphoglycerate mutase, substrate-binding domain"/>
    <property type="match status" value="1"/>
</dbReference>
<evidence type="ECO:0000256" key="7">
    <source>
        <dbReference type="ARBA" id="ARBA00023211"/>
    </source>
</evidence>
<proteinExistence type="inferred from homology"/>
<evidence type="ECO:0000256" key="11">
    <source>
        <dbReference type="PIRSR" id="PIRSR001492-1"/>
    </source>
</evidence>
<dbReference type="InterPro" id="IPR011258">
    <property type="entry name" value="BPG-indep_PGM_N"/>
</dbReference>
<dbReference type="InterPro" id="IPR006124">
    <property type="entry name" value="Metalloenzyme"/>
</dbReference>
<evidence type="ECO:0000256" key="2">
    <source>
        <dbReference type="ARBA" id="ARBA00004798"/>
    </source>
</evidence>
<dbReference type="GO" id="GO:0030145">
    <property type="term" value="F:manganese ion binding"/>
    <property type="evidence" value="ECO:0007669"/>
    <property type="project" value="UniProtKB-UniRule"/>
</dbReference>
<feature type="binding site" evidence="10 13">
    <location>
        <position position="462"/>
    </location>
    <ligand>
        <name>Mn(2+)</name>
        <dbReference type="ChEBI" id="CHEBI:29035"/>
        <label>1</label>
    </ligand>
</feature>
<keyword evidence="7 10" id="KW-0464">Manganese</keyword>
<comment type="subunit">
    <text evidence="10">Monomer.</text>
</comment>
<dbReference type="NCBIfam" id="TIGR01307">
    <property type="entry name" value="pgm_bpd_ind"/>
    <property type="match status" value="1"/>
</dbReference>
<dbReference type="AlphaFoldDB" id="A0A2G5RSH4"/>
<dbReference type="FunFam" id="3.40.1450.10:FF:000001">
    <property type="entry name" value="2,3-bisphosphoglycerate-independent phosphoglycerate mutase"/>
    <property type="match status" value="1"/>
</dbReference>
<feature type="binding site" evidence="10 12">
    <location>
        <position position="123"/>
    </location>
    <ligand>
        <name>substrate</name>
    </ligand>
</feature>
<feature type="binding site" evidence="10 12">
    <location>
        <begin position="261"/>
        <end position="264"/>
    </location>
    <ligand>
        <name>substrate</name>
    </ligand>
</feature>
<dbReference type="GO" id="GO:0043937">
    <property type="term" value="P:regulation of sporulation"/>
    <property type="evidence" value="ECO:0007669"/>
    <property type="project" value="UniProtKB-ARBA"/>
</dbReference>
<organism evidence="16 17">
    <name type="scientific">Anoxybacillus flavithermus</name>
    <dbReference type="NCBI Taxonomy" id="33934"/>
    <lineage>
        <taxon>Bacteria</taxon>
        <taxon>Bacillati</taxon>
        <taxon>Bacillota</taxon>
        <taxon>Bacilli</taxon>
        <taxon>Bacillales</taxon>
        <taxon>Anoxybacillaceae</taxon>
        <taxon>Anoxybacillus</taxon>
    </lineage>
</organism>
<dbReference type="GO" id="GO:0006007">
    <property type="term" value="P:glucose catabolic process"/>
    <property type="evidence" value="ECO:0007669"/>
    <property type="project" value="InterPro"/>
</dbReference>
<dbReference type="Gene3D" id="3.40.720.10">
    <property type="entry name" value="Alkaline Phosphatase, subunit A"/>
    <property type="match status" value="1"/>
</dbReference>
<comment type="catalytic activity">
    <reaction evidence="1 10">
        <text>(2R)-2-phosphoglycerate = (2R)-3-phosphoglycerate</text>
        <dbReference type="Rhea" id="RHEA:15901"/>
        <dbReference type="ChEBI" id="CHEBI:58272"/>
        <dbReference type="ChEBI" id="CHEBI:58289"/>
        <dbReference type="EC" id="5.4.2.12"/>
    </reaction>
</comment>
<evidence type="ECO:0000256" key="10">
    <source>
        <dbReference type="HAMAP-Rule" id="MF_01038"/>
    </source>
</evidence>
<gene>
    <name evidence="10" type="primary">gpmI</name>
    <name evidence="16" type="ORF">CS060_03260</name>
</gene>
<feature type="binding site" evidence="10 12">
    <location>
        <begin position="153"/>
        <end position="154"/>
    </location>
    <ligand>
        <name>substrate</name>
    </ligand>
</feature>
<dbReference type="PANTHER" id="PTHR31637">
    <property type="entry name" value="2,3-BISPHOSPHOGLYCERATE-INDEPENDENT PHOSPHOGLYCERATE MUTASE"/>
    <property type="match status" value="1"/>
</dbReference>
<dbReference type="Pfam" id="PF06415">
    <property type="entry name" value="iPGM_N"/>
    <property type="match status" value="1"/>
</dbReference>
<evidence type="ECO:0000256" key="9">
    <source>
        <dbReference type="ARBA" id="ARBA00071648"/>
    </source>
</evidence>
<comment type="function">
    <text evidence="10">Catalyzes the interconversion of 2-phosphoglycerate and 3-phosphoglycerate.</text>
</comment>
<reference evidence="16 17" key="1">
    <citation type="submission" date="2017-10" db="EMBL/GenBank/DDBJ databases">
        <title>Draft genome sequence of Anoxybacillus flavithermus KU2-6-11 from caldera Uzon (Russia:Kamchtka).</title>
        <authorList>
            <person name="Korzhuk A.V."/>
            <person name="Rozanov A.S."/>
            <person name="Bryanskaya A.V."/>
            <person name="Peltek S.E."/>
        </authorList>
    </citation>
    <scope>NUCLEOTIDE SEQUENCE [LARGE SCALE GENOMIC DNA]</scope>
    <source>
        <strain evidence="16 17">KU2-6_11</strain>
    </source>
</reference>
<feature type="domain" description="Metalloenzyme" evidence="14">
    <location>
        <begin position="4"/>
        <end position="498"/>
    </location>
</feature>
<evidence type="ECO:0000259" key="15">
    <source>
        <dbReference type="Pfam" id="PF06415"/>
    </source>
</evidence>
<dbReference type="PIRSF" id="PIRSF001492">
    <property type="entry name" value="IPGAM"/>
    <property type="match status" value="1"/>
</dbReference>
<dbReference type="SUPFAM" id="SSF53649">
    <property type="entry name" value="Alkaline phosphatase-like"/>
    <property type="match status" value="1"/>
</dbReference>
<dbReference type="InterPro" id="IPR017850">
    <property type="entry name" value="Alkaline_phosphatase_core_sf"/>
</dbReference>
<dbReference type="EMBL" id="PEDM01000003">
    <property type="protein sequence ID" value="PIC05768.1"/>
    <property type="molecule type" value="Genomic_DNA"/>
</dbReference>
<dbReference type="EC" id="5.4.2.12" evidence="4 10"/>
<evidence type="ECO:0000256" key="8">
    <source>
        <dbReference type="ARBA" id="ARBA00023235"/>
    </source>
</evidence>
<dbReference type="FunFam" id="3.40.720.10:FF:000001">
    <property type="entry name" value="2,3-bisphosphoglycerate-independent phosphoglycerate mutase"/>
    <property type="match status" value="1"/>
</dbReference>
<evidence type="ECO:0000256" key="6">
    <source>
        <dbReference type="ARBA" id="ARBA00023152"/>
    </source>
</evidence>
<dbReference type="Pfam" id="PF01676">
    <property type="entry name" value="Metalloenzyme"/>
    <property type="match status" value="1"/>
</dbReference>
<evidence type="ECO:0000313" key="17">
    <source>
        <dbReference type="Proteomes" id="UP000230559"/>
    </source>
</evidence>
<evidence type="ECO:0000313" key="16">
    <source>
        <dbReference type="EMBL" id="PIC05768.1"/>
    </source>
</evidence>
<evidence type="ECO:0000256" key="5">
    <source>
        <dbReference type="ARBA" id="ARBA00022723"/>
    </source>
</evidence>
<evidence type="ECO:0000259" key="14">
    <source>
        <dbReference type="Pfam" id="PF01676"/>
    </source>
</evidence>
<dbReference type="GO" id="GO:0005829">
    <property type="term" value="C:cytosol"/>
    <property type="evidence" value="ECO:0007669"/>
    <property type="project" value="TreeGrafter"/>
</dbReference>
<feature type="binding site" evidence="10 12">
    <location>
        <position position="191"/>
    </location>
    <ligand>
        <name>substrate</name>
    </ligand>
</feature>
<feature type="active site" description="Phosphoserine intermediate" evidence="10 11">
    <location>
        <position position="62"/>
    </location>
</feature>
<dbReference type="UniPathway" id="UPA00109">
    <property type="reaction ID" value="UER00186"/>
</dbReference>
<feature type="binding site" evidence="10 13">
    <location>
        <position position="407"/>
    </location>
    <ligand>
        <name>Mn(2+)</name>
        <dbReference type="ChEBI" id="CHEBI:29035"/>
        <label>1</label>
    </ligand>
</feature>
<dbReference type="HAMAP" id="MF_01038">
    <property type="entry name" value="GpmI"/>
    <property type="match status" value="1"/>
</dbReference>
<comment type="caution">
    <text evidence="16">The sequence shown here is derived from an EMBL/GenBank/DDBJ whole genome shotgun (WGS) entry which is preliminary data.</text>
</comment>
<keyword evidence="6 10" id="KW-0324">Glycolysis</keyword>
<feature type="binding site" evidence="10 12">
    <location>
        <position position="336"/>
    </location>
    <ligand>
        <name>substrate</name>
    </ligand>
</feature>